<keyword evidence="1" id="KW-0175">Coiled coil</keyword>
<feature type="compositionally biased region" description="Basic and acidic residues" evidence="2">
    <location>
        <begin position="650"/>
        <end position="680"/>
    </location>
</feature>
<feature type="compositionally biased region" description="Basic residues" evidence="2">
    <location>
        <begin position="592"/>
        <end position="607"/>
    </location>
</feature>
<feature type="compositionally biased region" description="Basic and acidic residues" evidence="2">
    <location>
        <begin position="559"/>
        <end position="569"/>
    </location>
</feature>
<feature type="region of interest" description="Disordered" evidence="2">
    <location>
        <begin position="521"/>
        <end position="540"/>
    </location>
</feature>
<keyword evidence="4" id="KW-1185">Reference proteome</keyword>
<feature type="compositionally biased region" description="Basic and acidic residues" evidence="2">
    <location>
        <begin position="623"/>
        <end position="643"/>
    </location>
</feature>
<evidence type="ECO:0000313" key="3">
    <source>
        <dbReference type="EMBL" id="KAK9880672.1"/>
    </source>
</evidence>
<sequence length="786" mass="90389">MLLSDQKYGKDHDYHHSYRQYVHATEYELFLKPHHRLDRKSSRGMIYENEELRLRTININAEIERGQYDIKKLKRENELLKKEIWCLRDEYEKLDKLLKDKEIDVSSSSTTSESDSCSSCMDECDDVENSQNLENVHKSNVNCLNRAFETLSVVPEESTENSENTSNRTSLVNEQLPHDNDVIQADQSYPSYDQAPTLRLTDAQSNSPKQFFSLDRLVPNTTVAYHEGSIYPNELYGDNAIGNKSTCESQETTIQCTSKKLVHTEANSIYQNIVLVPKKAYLESETMEKSGTDIIVKTDNRNFHQDDKPNGDGYIAHFSDDFPRYWANFGTNSRSTFSNGGNLEELLNDIETISQDILAISNSNQNDYFNSNRRCKSDINPTDNQGNSGKDKPFKSELNVTLMPQPMTLIGLEKYRDIQRSMNSTPSKSLENLTAQGMHVVHSQDDQFVDKREFHHFQQSPNEVPDFIPISPNPISNFTTDTPSTKIINPDFTDYFSNVKDNYVNGDYFARYNPDSFQIGEKLPNNVKNSPKAKDHDVRHEKVRNLVKQVSIDMPSSENDEKAKTKTESESLCITSAQKVEKDEKPKEKLGLRKKVSIHFRGKKEKQKKAAELPSTSIKKQSPVRDKKIQEVETEESKNDKLKISLQKTCSKDSNKTTSESDTKNNGENRKHNDSSDNDKKMRKSQSVSPDRRKFKDDKKCKKHKRDRLRVRRTTVTSLDSRDQRGRSHSVNTDRSNQFFYDEYMLNSERDSMSSCETLKTRQMNFTNISIAGKVPWCGCWGNGCI</sequence>
<feature type="compositionally biased region" description="Basic residues" evidence="2">
    <location>
        <begin position="701"/>
        <end position="713"/>
    </location>
</feature>
<reference evidence="3 4" key="1">
    <citation type="submission" date="2023-03" db="EMBL/GenBank/DDBJ databases">
        <title>Genome insight into feeding habits of ladybird beetles.</title>
        <authorList>
            <person name="Li H.-S."/>
            <person name="Huang Y.-H."/>
            <person name="Pang H."/>
        </authorList>
    </citation>
    <scope>NUCLEOTIDE SEQUENCE [LARGE SCALE GENOMIC DNA]</scope>
    <source>
        <strain evidence="3">SYSU_2023b</strain>
        <tissue evidence="3">Whole body</tissue>
    </source>
</reference>
<feature type="compositionally biased region" description="Basic and acidic residues" evidence="2">
    <location>
        <begin position="690"/>
        <end position="700"/>
    </location>
</feature>
<feature type="compositionally biased region" description="Polar residues" evidence="2">
    <location>
        <begin position="379"/>
        <end position="388"/>
    </location>
</feature>
<organism evidence="3 4">
    <name type="scientific">Henosepilachna vigintioctopunctata</name>
    <dbReference type="NCBI Taxonomy" id="420089"/>
    <lineage>
        <taxon>Eukaryota</taxon>
        <taxon>Metazoa</taxon>
        <taxon>Ecdysozoa</taxon>
        <taxon>Arthropoda</taxon>
        <taxon>Hexapoda</taxon>
        <taxon>Insecta</taxon>
        <taxon>Pterygota</taxon>
        <taxon>Neoptera</taxon>
        <taxon>Endopterygota</taxon>
        <taxon>Coleoptera</taxon>
        <taxon>Polyphaga</taxon>
        <taxon>Cucujiformia</taxon>
        <taxon>Coccinelloidea</taxon>
        <taxon>Coccinellidae</taxon>
        <taxon>Epilachninae</taxon>
        <taxon>Epilachnini</taxon>
        <taxon>Henosepilachna</taxon>
    </lineage>
</organism>
<gene>
    <name evidence="3" type="ORF">WA026_011909</name>
</gene>
<evidence type="ECO:0000256" key="2">
    <source>
        <dbReference type="SAM" id="MobiDB-lite"/>
    </source>
</evidence>
<feature type="compositionally biased region" description="Basic and acidic residues" evidence="2">
    <location>
        <begin position="579"/>
        <end position="591"/>
    </location>
</feature>
<feature type="region of interest" description="Disordered" evidence="2">
    <location>
        <begin position="373"/>
        <end position="395"/>
    </location>
</feature>
<feature type="coiled-coil region" evidence="1">
    <location>
        <begin position="63"/>
        <end position="97"/>
    </location>
</feature>
<comment type="caution">
    <text evidence="3">The sequence shown here is derived from an EMBL/GenBank/DDBJ whole genome shotgun (WGS) entry which is preliminary data.</text>
</comment>
<feature type="region of interest" description="Disordered" evidence="2">
    <location>
        <begin position="549"/>
        <end position="734"/>
    </location>
</feature>
<evidence type="ECO:0000256" key="1">
    <source>
        <dbReference type="SAM" id="Coils"/>
    </source>
</evidence>
<evidence type="ECO:0000313" key="4">
    <source>
        <dbReference type="Proteomes" id="UP001431783"/>
    </source>
</evidence>
<dbReference type="Proteomes" id="UP001431783">
    <property type="component" value="Unassembled WGS sequence"/>
</dbReference>
<proteinExistence type="predicted"/>
<dbReference type="AlphaFoldDB" id="A0AAW1UJG2"/>
<accession>A0AAW1UJG2</accession>
<protein>
    <submittedName>
        <fullName evidence="3">Uncharacterized protein</fullName>
    </submittedName>
</protein>
<dbReference type="EMBL" id="JARQZJ010000065">
    <property type="protein sequence ID" value="KAK9880672.1"/>
    <property type="molecule type" value="Genomic_DNA"/>
</dbReference>
<name>A0AAW1UJG2_9CUCU</name>